<reference evidence="2" key="1">
    <citation type="journal article" date="2015" name="Nature">
        <title>Complex archaea that bridge the gap between prokaryotes and eukaryotes.</title>
        <authorList>
            <person name="Spang A."/>
            <person name="Saw J.H."/>
            <person name="Jorgensen S.L."/>
            <person name="Zaremba-Niedzwiedzka K."/>
            <person name="Martijn J."/>
            <person name="Lind A.E."/>
            <person name="van Eijk R."/>
            <person name="Schleper C."/>
            <person name="Guy L."/>
            <person name="Ettema T.J."/>
        </authorList>
    </citation>
    <scope>NUCLEOTIDE SEQUENCE</scope>
</reference>
<evidence type="ECO:0000313" key="2">
    <source>
        <dbReference type="EMBL" id="KKL15786.1"/>
    </source>
</evidence>
<name>A0A0F9DDD5_9ZZZZ</name>
<evidence type="ECO:0000259" key="1">
    <source>
        <dbReference type="Pfam" id="PF00109"/>
    </source>
</evidence>
<proteinExistence type="predicted"/>
<sequence>MSERVVITGMGVCAPNGIGLEAFGKAMDTGQSGIRFIPELKALEFGCQ</sequence>
<organism evidence="2">
    <name type="scientific">marine sediment metagenome</name>
    <dbReference type="NCBI Taxonomy" id="412755"/>
    <lineage>
        <taxon>unclassified sequences</taxon>
        <taxon>metagenomes</taxon>
        <taxon>ecological metagenomes</taxon>
    </lineage>
</organism>
<comment type="caution">
    <text evidence="2">The sequence shown here is derived from an EMBL/GenBank/DDBJ whole genome shotgun (WGS) entry which is preliminary data.</text>
</comment>
<dbReference type="Gene3D" id="3.40.47.10">
    <property type="match status" value="1"/>
</dbReference>
<accession>A0A0F9DDD5</accession>
<dbReference type="GO" id="GO:0016746">
    <property type="term" value="F:acyltransferase activity"/>
    <property type="evidence" value="ECO:0007669"/>
    <property type="project" value="InterPro"/>
</dbReference>
<dbReference type="Pfam" id="PF00109">
    <property type="entry name" value="ketoacyl-synt"/>
    <property type="match status" value="1"/>
</dbReference>
<dbReference type="InterPro" id="IPR014030">
    <property type="entry name" value="Ketoacyl_synth_N"/>
</dbReference>
<protein>
    <recommendedName>
        <fullName evidence="1">Beta-ketoacyl synthase-like N-terminal domain-containing protein</fullName>
    </recommendedName>
</protein>
<feature type="domain" description="Beta-ketoacyl synthase-like N-terminal" evidence="1">
    <location>
        <begin position="3"/>
        <end position="39"/>
    </location>
</feature>
<dbReference type="SUPFAM" id="SSF53901">
    <property type="entry name" value="Thiolase-like"/>
    <property type="match status" value="1"/>
</dbReference>
<feature type="non-terminal residue" evidence="2">
    <location>
        <position position="48"/>
    </location>
</feature>
<dbReference type="AlphaFoldDB" id="A0A0F9DDD5"/>
<dbReference type="InterPro" id="IPR016039">
    <property type="entry name" value="Thiolase-like"/>
</dbReference>
<dbReference type="EMBL" id="LAZR01039929">
    <property type="protein sequence ID" value="KKL15786.1"/>
    <property type="molecule type" value="Genomic_DNA"/>
</dbReference>
<gene>
    <name evidence="2" type="ORF">LCGC14_2502090</name>
</gene>